<dbReference type="Proteomes" id="UP000504624">
    <property type="component" value="Unplaced"/>
</dbReference>
<sequence>MAFADLLERVGGMGRFQVLSVVLLSLPLFMMASHNLLQNFTAATSDHRCRLRREEPNGTGPAPEALLRVWVPPGERCRRFVEPQWWLLEAPNASAPNGTWPETEPCRDGWIYDRSVFTSTIVTEWDLVCGSRGLRQLA</sequence>
<evidence type="ECO:0000313" key="2">
    <source>
        <dbReference type="Proteomes" id="UP000504624"/>
    </source>
</evidence>
<reference evidence="3" key="1">
    <citation type="submission" date="2025-08" db="UniProtKB">
        <authorList>
            <consortium name="RefSeq"/>
        </authorList>
    </citation>
    <scope>IDENTIFICATION</scope>
</reference>
<dbReference type="OrthoDB" id="2544694at2759"/>
<feature type="transmembrane region" description="Helical" evidence="1">
    <location>
        <begin position="16"/>
        <end position="37"/>
    </location>
</feature>
<name>A0A6J0JBX6_9PASS</name>
<dbReference type="GeneID" id="108510491"/>
<keyword evidence="1" id="KW-0472">Membrane</keyword>
<dbReference type="RefSeq" id="XP_017695664.1">
    <property type="nucleotide sequence ID" value="XM_017840175.1"/>
</dbReference>
<evidence type="ECO:0000313" key="3">
    <source>
        <dbReference type="RefSeq" id="XP_017695664.1"/>
    </source>
</evidence>
<gene>
    <name evidence="3" type="primary">LOC108510491</name>
</gene>
<accession>A0A6J0JBX6</accession>
<keyword evidence="1" id="KW-1133">Transmembrane helix</keyword>
<keyword evidence="1" id="KW-0812">Transmembrane</keyword>
<keyword evidence="2" id="KW-1185">Reference proteome</keyword>
<dbReference type="AlphaFoldDB" id="A0A6J0JBX6"/>
<feature type="non-terminal residue" evidence="3">
    <location>
        <position position="138"/>
    </location>
</feature>
<protein>
    <submittedName>
        <fullName evidence="3">Solute carrier family 22 member 6-B-like</fullName>
    </submittedName>
</protein>
<proteinExistence type="predicted"/>
<organism evidence="2 3">
    <name type="scientific">Lepidothrix coronata</name>
    <name type="common">blue-crowned manakin</name>
    <dbReference type="NCBI Taxonomy" id="321398"/>
    <lineage>
        <taxon>Eukaryota</taxon>
        <taxon>Metazoa</taxon>
        <taxon>Chordata</taxon>
        <taxon>Craniata</taxon>
        <taxon>Vertebrata</taxon>
        <taxon>Euteleostomi</taxon>
        <taxon>Archelosauria</taxon>
        <taxon>Archosauria</taxon>
        <taxon>Dinosauria</taxon>
        <taxon>Saurischia</taxon>
        <taxon>Theropoda</taxon>
        <taxon>Coelurosauria</taxon>
        <taxon>Aves</taxon>
        <taxon>Neognathae</taxon>
        <taxon>Neoaves</taxon>
        <taxon>Telluraves</taxon>
        <taxon>Australaves</taxon>
        <taxon>Passeriformes</taxon>
        <taxon>Pipridae</taxon>
        <taxon>Lepidothrix</taxon>
    </lineage>
</organism>
<evidence type="ECO:0000256" key="1">
    <source>
        <dbReference type="SAM" id="Phobius"/>
    </source>
</evidence>